<sequence>MSRSKPSGVRVSINESLDGDESGGVWVSLGDPPLPDETAPRAGVMTFVKDPGPPPADELERTRRLEGWLGNALVNIRGMAENDERMHMPRMTPASADALRARNAARIEALEQAIAGTRKRLRTMVN</sequence>
<reference evidence="2 3" key="1">
    <citation type="submission" date="2019-08" db="EMBL/GenBank/DDBJ databases">
        <title>Hyperibacter terrae gen. nov., sp. nov. and Hyperibacter viscosus sp. nov., two new members in the family Rhodospirillaceae isolated from the rhizosphere of Hypericum perforatum.</title>
        <authorList>
            <person name="Noviana Z."/>
        </authorList>
    </citation>
    <scope>NUCLEOTIDE SEQUENCE [LARGE SCALE GENOMIC DNA]</scope>
    <source>
        <strain evidence="2 3">R5959</strain>
    </source>
</reference>
<proteinExistence type="predicted"/>
<gene>
    <name evidence="2" type="ORF">FRZ61_37110</name>
</gene>
<keyword evidence="3" id="KW-1185">Reference proteome</keyword>
<dbReference type="AlphaFoldDB" id="A0A5J6N1A9"/>
<protein>
    <submittedName>
        <fullName evidence="2">Uncharacterized protein</fullName>
    </submittedName>
</protein>
<accession>A0A5J6N1A9</accession>
<evidence type="ECO:0000313" key="2">
    <source>
        <dbReference type="EMBL" id="QEX23772.1"/>
    </source>
</evidence>
<dbReference type="Proteomes" id="UP000325797">
    <property type="component" value="Chromosome"/>
</dbReference>
<evidence type="ECO:0000256" key="1">
    <source>
        <dbReference type="SAM" id="MobiDB-lite"/>
    </source>
</evidence>
<name>A0A5J6N1A9_9PROT</name>
<evidence type="ECO:0000313" key="3">
    <source>
        <dbReference type="Proteomes" id="UP000325797"/>
    </source>
</evidence>
<feature type="region of interest" description="Disordered" evidence="1">
    <location>
        <begin position="1"/>
        <end position="40"/>
    </location>
</feature>
<dbReference type="KEGG" id="hadh:FRZ61_37110"/>
<organism evidence="2 3">
    <name type="scientific">Hypericibacter adhaerens</name>
    <dbReference type="NCBI Taxonomy" id="2602016"/>
    <lineage>
        <taxon>Bacteria</taxon>
        <taxon>Pseudomonadati</taxon>
        <taxon>Pseudomonadota</taxon>
        <taxon>Alphaproteobacteria</taxon>
        <taxon>Rhodospirillales</taxon>
        <taxon>Dongiaceae</taxon>
        <taxon>Hypericibacter</taxon>
    </lineage>
</organism>
<dbReference type="EMBL" id="CP042582">
    <property type="protein sequence ID" value="QEX23772.1"/>
    <property type="molecule type" value="Genomic_DNA"/>
</dbReference>
<dbReference type="RefSeq" id="WP_151119113.1">
    <property type="nucleotide sequence ID" value="NZ_CP042582.1"/>
</dbReference>